<dbReference type="EMBL" id="JACNJH010000099">
    <property type="protein sequence ID" value="MBC8360639.1"/>
    <property type="molecule type" value="Genomic_DNA"/>
</dbReference>
<dbReference type="InterPro" id="IPR001789">
    <property type="entry name" value="Sig_transdc_resp-reg_receiver"/>
</dbReference>
<evidence type="ECO:0000313" key="5">
    <source>
        <dbReference type="Proteomes" id="UP000603434"/>
    </source>
</evidence>
<name>A0A8J6TKT9_9BACT</name>
<evidence type="ECO:0000313" key="4">
    <source>
        <dbReference type="EMBL" id="MBC8360639.1"/>
    </source>
</evidence>
<dbReference type="SMART" id="SM00448">
    <property type="entry name" value="REC"/>
    <property type="match status" value="1"/>
</dbReference>
<dbReference type="Pfam" id="PF00072">
    <property type="entry name" value="Response_reg"/>
    <property type="match status" value="1"/>
</dbReference>
<reference evidence="4 5" key="1">
    <citation type="submission" date="2020-08" db="EMBL/GenBank/DDBJ databases">
        <title>Bridging the membrane lipid divide: bacteria of the FCB group superphylum have the potential to synthesize archaeal ether lipids.</title>
        <authorList>
            <person name="Villanueva L."/>
            <person name="Von Meijenfeldt F.A.B."/>
            <person name="Westbye A.B."/>
            <person name="Yadav S."/>
            <person name="Hopmans E.C."/>
            <person name="Dutilh B.E."/>
            <person name="Sinninghe Damste J.S."/>
        </authorList>
    </citation>
    <scope>NUCLEOTIDE SEQUENCE [LARGE SCALE GENOMIC DNA]</scope>
    <source>
        <strain evidence="4">NIOZ-UU30</strain>
    </source>
</reference>
<sequence>MKTILHLDDSIIALKLVEKALSGFARLISVTTIADALTAMAKHDIDCFLIDNVLADGNGLDFAKAIRSKEKHHNTPILLITAGLSENVAYHSMKAGINQCVSKPVQPATIKHIIAQQIAKPIIQKIERTRIDACGVRWESLNQVFEYSLDTGQLVQGYNSEETREKMRTVLKAKIADDIKNFEGVTNVQIVNYLLEIMGGPPDDL</sequence>
<dbReference type="InterPro" id="IPR050595">
    <property type="entry name" value="Bact_response_regulator"/>
</dbReference>
<dbReference type="PANTHER" id="PTHR44591">
    <property type="entry name" value="STRESS RESPONSE REGULATOR PROTEIN 1"/>
    <property type="match status" value="1"/>
</dbReference>
<comment type="caution">
    <text evidence="4">The sequence shown here is derived from an EMBL/GenBank/DDBJ whole genome shotgun (WGS) entry which is preliminary data.</text>
</comment>
<dbReference type="Proteomes" id="UP000603434">
    <property type="component" value="Unassembled WGS sequence"/>
</dbReference>
<dbReference type="SUPFAM" id="SSF52172">
    <property type="entry name" value="CheY-like"/>
    <property type="match status" value="1"/>
</dbReference>
<dbReference type="InterPro" id="IPR011006">
    <property type="entry name" value="CheY-like_superfamily"/>
</dbReference>
<dbReference type="PROSITE" id="PS50110">
    <property type="entry name" value="RESPONSE_REGULATORY"/>
    <property type="match status" value="1"/>
</dbReference>
<protein>
    <submittedName>
        <fullName evidence="4">Response regulator</fullName>
    </submittedName>
</protein>
<feature type="domain" description="Response regulatory" evidence="3">
    <location>
        <begin position="3"/>
        <end position="118"/>
    </location>
</feature>
<evidence type="ECO:0000256" key="2">
    <source>
        <dbReference type="PROSITE-ProRule" id="PRU00169"/>
    </source>
</evidence>
<dbReference type="AlphaFoldDB" id="A0A8J6TKT9"/>
<proteinExistence type="predicted"/>
<dbReference type="Gene3D" id="3.40.50.2300">
    <property type="match status" value="1"/>
</dbReference>
<feature type="modified residue" description="4-aspartylphosphate" evidence="2">
    <location>
        <position position="51"/>
    </location>
</feature>
<dbReference type="PANTHER" id="PTHR44591:SF3">
    <property type="entry name" value="RESPONSE REGULATORY DOMAIN-CONTAINING PROTEIN"/>
    <property type="match status" value="1"/>
</dbReference>
<evidence type="ECO:0000256" key="1">
    <source>
        <dbReference type="ARBA" id="ARBA00022553"/>
    </source>
</evidence>
<gene>
    <name evidence="4" type="ORF">H8E23_04500</name>
</gene>
<evidence type="ECO:0000259" key="3">
    <source>
        <dbReference type="PROSITE" id="PS50110"/>
    </source>
</evidence>
<accession>A0A8J6TKT9</accession>
<dbReference type="CDD" id="cd00156">
    <property type="entry name" value="REC"/>
    <property type="match status" value="1"/>
</dbReference>
<keyword evidence="1 2" id="KW-0597">Phosphoprotein</keyword>
<organism evidence="4 5">
    <name type="scientific">Candidatus Desulfatibia profunda</name>
    <dbReference type="NCBI Taxonomy" id="2841695"/>
    <lineage>
        <taxon>Bacteria</taxon>
        <taxon>Pseudomonadati</taxon>
        <taxon>Thermodesulfobacteriota</taxon>
        <taxon>Desulfobacteria</taxon>
        <taxon>Desulfobacterales</taxon>
        <taxon>Desulfobacterales incertae sedis</taxon>
        <taxon>Candidatus Desulfatibia</taxon>
    </lineage>
</organism>
<dbReference type="GO" id="GO:0000160">
    <property type="term" value="P:phosphorelay signal transduction system"/>
    <property type="evidence" value="ECO:0007669"/>
    <property type="project" value="InterPro"/>
</dbReference>